<accession>A0AC34G9E5</accession>
<reference evidence="2" key="1">
    <citation type="submission" date="2022-11" db="UniProtKB">
        <authorList>
            <consortium name="WormBaseParasite"/>
        </authorList>
    </citation>
    <scope>IDENTIFICATION</scope>
</reference>
<sequence>MMIYRALVNRLAVVNRAGTSGLSHIHKSVERTRRKEFWTLRKSLGLYFITLFTSIMIPLYMLYAKKSERRIAARR</sequence>
<proteinExistence type="predicted"/>
<evidence type="ECO:0000313" key="1">
    <source>
        <dbReference type="Proteomes" id="UP000887579"/>
    </source>
</evidence>
<dbReference type="WBParaSite" id="ES5_v2.g25995.t1">
    <property type="protein sequence ID" value="ES5_v2.g25995.t1"/>
    <property type="gene ID" value="ES5_v2.g25995"/>
</dbReference>
<protein>
    <submittedName>
        <fullName evidence="2">Uncharacterized protein</fullName>
    </submittedName>
</protein>
<evidence type="ECO:0000313" key="2">
    <source>
        <dbReference type="WBParaSite" id="ES5_v2.g25995.t1"/>
    </source>
</evidence>
<organism evidence="1 2">
    <name type="scientific">Panagrolaimus sp. ES5</name>
    <dbReference type="NCBI Taxonomy" id="591445"/>
    <lineage>
        <taxon>Eukaryota</taxon>
        <taxon>Metazoa</taxon>
        <taxon>Ecdysozoa</taxon>
        <taxon>Nematoda</taxon>
        <taxon>Chromadorea</taxon>
        <taxon>Rhabditida</taxon>
        <taxon>Tylenchina</taxon>
        <taxon>Panagrolaimomorpha</taxon>
        <taxon>Panagrolaimoidea</taxon>
        <taxon>Panagrolaimidae</taxon>
        <taxon>Panagrolaimus</taxon>
    </lineage>
</organism>
<dbReference type="Proteomes" id="UP000887579">
    <property type="component" value="Unplaced"/>
</dbReference>
<name>A0AC34G9E5_9BILA</name>